<dbReference type="PROSITE" id="PS51257">
    <property type="entry name" value="PROKAR_LIPOPROTEIN"/>
    <property type="match status" value="1"/>
</dbReference>
<dbReference type="SMART" id="SM00909">
    <property type="entry name" value="Germane"/>
    <property type="match status" value="1"/>
</dbReference>
<protein>
    <submittedName>
        <fullName evidence="2">Spore germination protein GerM</fullName>
    </submittedName>
</protein>
<dbReference type="InterPro" id="IPR019606">
    <property type="entry name" value="GerMN"/>
</dbReference>
<dbReference type="Proteomes" id="UP001224418">
    <property type="component" value="Unassembled WGS sequence"/>
</dbReference>
<feature type="domain" description="GerMN" evidence="1">
    <location>
        <begin position="82"/>
        <end position="169"/>
    </location>
</feature>
<dbReference type="RefSeq" id="WP_111944248.1">
    <property type="nucleotide sequence ID" value="NZ_BAAACJ010000008.1"/>
</dbReference>
<keyword evidence="3" id="KW-1185">Reference proteome</keyword>
<organism evidence="2 3">
    <name type="scientific">Hathewaya limosa</name>
    <name type="common">Clostridium limosum</name>
    <dbReference type="NCBI Taxonomy" id="1536"/>
    <lineage>
        <taxon>Bacteria</taxon>
        <taxon>Bacillati</taxon>
        <taxon>Bacillota</taxon>
        <taxon>Clostridia</taxon>
        <taxon>Eubacteriales</taxon>
        <taxon>Clostridiaceae</taxon>
        <taxon>Hathewaya</taxon>
    </lineage>
</organism>
<gene>
    <name evidence="2" type="ORF">QOZ93_000383</name>
</gene>
<dbReference type="Pfam" id="PF10646">
    <property type="entry name" value="Germane"/>
    <property type="match status" value="1"/>
</dbReference>
<accession>A0ABU0JRI6</accession>
<sequence>MTKKMIVMSVCSLSIISALIFGGCEKKDNLASNSKEKIERLQTKEQKENSIGIELYFDGSKDGKTSELSKEDRILNSDEVLGEVILQELIKGPTVKSNLKPVIPKDTRLISFTIRDKIATINFSNKILVTMTPEKEETCLKAIASSLTQLPSVEKVKIQVENKNIDTLGGNFDISETFNKNEVNLKKIGK</sequence>
<comment type="caution">
    <text evidence="2">The sequence shown here is derived from an EMBL/GenBank/DDBJ whole genome shotgun (WGS) entry which is preliminary data.</text>
</comment>
<reference evidence="2 3" key="1">
    <citation type="submission" date="2023-07" db="EMBL/GenBank/DDBJ databases">
        <title>Genomic Encyclopedia of Type Strains, Phase IV (KMG-IV): sequencing the most valuable type-strain genomes for metagenomic binning, comparative biology and taxonomic classification.</title>
        <authorList>
            <person name="Goeker M."/>
        </authorList>
    </citation>
    <scope>NUCLEOTIDE SEQUENCE [LARGE SCALE GENOMIC DNA]</scope>
    <source>
        <strain evidence="2 3">DSM 1400</strain>
    </source>
</reference>
<evidence type="ECO:0000259" key="1">
    <source>
        <dbReference type="SMART" id="SM00909"/>
    </source>
</evidence>
<evidence type="ECO:0000313" key="3">
    <source>
        <dbReference type="Proteomes" id="UP001224418"/>
    </source>
</evidence>
<dbReference type="EMBL" id="JAUSWN010000002">
    <property type="protein sequence ID" value="MDQ0478674.1"/>
    <property type="molecule type" value="Genomic_DNA"/>
</dbReference>
<proteinExistence type="predicted"/>
<name>A0ABU0JRI6_HATLI</name>
<evidence type="ECO:0000313" key="2">
    <source>
        <dbReference type="EMBL" id="MDQ0478674.1"/>
    </source>
</evidence>